<keyword evidence="5 7" id="KW-1133">Transmembrane helix</keyword>
<organism evidence="11 12">
    <name type="scientific">Bacillus carboniphilus</name>
    <dbReference type="NCBI Taxonomy" id="86663"/>
    <lineage>
        <taxon>Bacteria</taxon>
        <taxon>Bacillati</taxon>
        <taxon>Bacillota</taxon>
        <taxon>Bacilli</taxon>
        <taxon>Bacillales</taxon>
        <taxon>Bacillaceae</taxon>
        <taxon>Bacillus</taxon>
    </lineage>
</organism>
<dbReference type="InterPro" id="IPR049142">
    <property type="entry name" value="MS_channel_1st"/>
</dbReference>
<evidence type="ECO:0000256" key="3">
    <source>
        <dbReference type="ARBA" id="ARBA00022475"/>
    </source>
</evidence>
<comment type="similarity">
    <text evidence="2">Belongs to the MscS (TC 1.A.23) family.</text>
</comment>
<dbReference type="Proteomes" id="UP001197974">
    <property type="component" value="Chromosome"/>
</dbReference>
<proteinExistence type="inferred from homology"/>
<sequence length="351" mass="40395">MDYLLKWLEQFNVIDFILIIAITILIMVVRLILLLSLKKTTLLKGKAFKTLINWLSFYAILIFMLVYFADAEWMTKEWIKVGKIEVTPSLILVAVFILSISYIISKTIREAILPPIFTRYHVTKGLQYTFSRIIHYIIMVIAILISLSSVGVSLNGLTVFAGLLSVGIGFGLQNITSNFISGIILLFERPIEVGDRIIIDDIIGDVKQIKMRATVVKTLHNEHIIIPNSYFLEEHVINRSYSDSKLKLVIPFGVAYGTDAERLKELIIQLVHDEAQNTPAVLLKPKPYLNFIEFGDSSLNFELFVWISNPYEYITLRSEFHYRIYQVLNQNEIEIPFPQRDIHIKSLPLEE</sequence>
<dbReference type="Gene3D" id="1.10.287.1260">
    <property type="match status" value="1"/>
</dbReference>
<comment type="subcellular location">
    <subcellularLocation>
        <location evidence="1">Cell membrane</location>
        <topology evidence="1">Multi-pass membrane protein</topology>
    </subcellularLocation>
</comment>
<feature type="domain" description="Mechanosensitive ion channel MscS" evidence="8">
    <location>
        <begin position="174"/>
        <end position="240"/>
    </location>
</feature>
<gene>
    <name evidence="11" type="ORF">LC087_17330</name>
</gene>
<dbReference type="EMBL" id="CP129013">
    <property type="protein sequence ID" value="WLR42440.1"/>
    <property type="molecule type" value="Genomic_DNA"/>
</dbReference>
<evidence type="ECO:0000259" key="8">
    <source>
        <dbReference type="Pfam" id="PF00924"/>
    </source>
</evidence>
<feature type="transmembrane region" description="Helical" evidence="7">
    <location>
        <begin position="89"/>
        <end position="112"/>
    </location>
</feature>
<name>A0ABY9JXU1_9BACI</name>
<evidence type="ECO:0000256" key="1">
    <source>
        <dbReference type="ARBA" id="ARBA00004651"/>
    </source>
</evidence>
<dbReference type="Pfam" id="PF00924">
    <property type="entry name" value="MS_channel_2nd"/>
    <property type="match status" value="1"/>
</dbReference>
<dbReference type="SUPFAM" id="SSF82861">
    <property type="entry name" value="Mechanosensitive channel protein MscS (YggB), transmembrane region"/>
    <property type="match status" value="1"/>
</dbReference>
<feature type="domain" description="Mechanosensitive ion channel transmembrane helices 2/3" evidence="10">
    <location>
        <begin position="133"/>
        <end position="173"/>
    </location>
</feature>
<dbReference type="Gene3D" id="2.30.30.60">
    <property type="match status" value="1"/>
</dbReference>
<evidence type="ECO:0000256" key="2">
    <source>
        <dbReference type="ARBA" id="ARBA00008017"/>
    </source>
</evidence>
<dbReference type="InterPro" id="IPR006685">
    <property type="entry name" value="MscS_channel_2nd"/>
</dbReference>
<feature type="transmembrane region" description="Helical" evidence="7">
    <location>
        <begin position="160"/>
        <end position="187"/>
    </location>
</feature>
<feature type="transmembrane region" description="Helical" evidence="7">
    <location>
        <begin position="47"/>
        <end position="69"/>
    </location>
</feature>
<keyword evidence="3" id="KW-1003">Cell membrane</keyword>
<dbReference type="SUPFAM" id="SSF50182">
    <property type="entry name" value="Sm-like ribonucleoproteins"/>
    <property type="match status" value="1"/>
</dbReference>
<dbReference type="RefSeq" id="WP_226540901.1">
    <property type="nucleotide sequence ID" value="NZ_CP129013.1"/>
</dbReference>
<feature type="domain" description="Mechanosensitive ion channel MscS C-terminal" evidence="9">
    <location>
        <begin position="249"/>
        <end position="335"/>
    </location>
</feature>
<accession>A0ABY9JXU1</accession>
<evidence type="ECO:0000313" key="12">
    <source>
        <dbReference type="Proteomes" id="UP001197974"/>
    </source>
</evidence>
<dbReference type="InterPro" id="IPR011066">
    <property type="entry name" value="MscS_channel_C_sf"/>
</dbReference>
<evidence type="ECO:0000256" key="5">
    <source>
        <dbReference type="ARBA" id="ARBA00022989"/>
    </source>
</evidence>
<evidence type="ECO:0000256" key="6">
    <source>
        <dbReference type="ARBA" id="ARBA00023136"/>
    </source>
</evidence>
<dbReference type="Gene3D" id="3.30.70.100">
    <property type="match status" value="1"/>
</dbReference>
<dbReference type="InterPro" id="IPR011014">
    <property type="entry name" value="MscS_channel_TM-2"/>
</dbReference>
<keyword evidence="12" id="KW-1185">Reference proteome</keyword>
<keyword evidence="6 7" id="KW-0472">Membrane</keyword>
<dbReference type="InterPro" id="IPR049278">
    <property type="entry name" value="MS_channel_C"/>
</dbReference>
<evidence type="ECO:0000256" key="7">
    <source>
        <dbReference type="SAM" id="Phobius"/>
    </source>
</evidence>
<evidence type="ECO:0000259" key="9">
    <source>
        <dbReference type="Pfam" id="PF21082"/>
    </source>
</evidence>
<evidence type="ECO:0000259" key="10">
    <source>
        <dbReference type="Pfam" id="PF21088"/>
    </source>
</evidence>
<evidence type="ECO:0000313" key="11">
    <source>
        <dbReference type="EMBL" id="WLR42440.1"/>
    </source>
</evidence>
<dbReference type="InterPro" id="IPR052702">
    <property type="entry name" value="MscS-like_channel"/>
</dbReference>
<dbReference type="SUPFAM" id="SSF82689">
    <property type="entry name" value="Mechanosensitive channel protein MscS (YggB), C-terminal domain"/>
    <property type="match status" value="1"/>
</dbReference>
<evidence type="ECO:0000256" key="4">
    <source>
        <dbReference type="ARBA" id="ARBA00022692"/>
    </source>
</evidence>
<dbReference type="Pfam" id="PF21088">
    <property type="entry name" value="MS_channel_1st"/>
    <property type="match status" value="1"/>
</dbReference>
<reference evidence="11 12" key="1">
    <citation type="submission" date="2023-06" db="EMBL/GenBank/DDBJ databases">
        <title>Five Gram-positive bacteria isolated from mangrove sediments in Shenzhen, Guangdong, China.</title>
        <authorList>
            <person name="Yu S."/>
            <person name="Zheng W."/>
            <person name="Huang Y."/>
        </authorList>
    </citation>
    <scope>NUCLEOTIDE SEQUENCE [LARGE SCALE GENOMIC DNA]</scope>
    <source>
        <strain evidence="11 12">SaN35-3</strain>
    </source>
</reference>
<dbReference type="InterPro" id="IPR010920">
    <property type="entry name" value="LSM_dom_sf"/>
</dbReference>
<protein>
    <submittedName>
        <fullName evidence="11">Mechanosensitive ion channel</fullName>
    </submittedName>
</protein>
<feature type="transmembrane region" description="Helical" evidence="7">
    <location>
        <begin position="133"/>
        <end position="154"/>
    </location>
</feature>
<dbReference type="PANTHER" id="PTHR30347">
    <property type="entry name" value="POTASSIUM CHANNEL RELATED"/>
    <property type="match status" value="1"/>
</dbReference>
<dbReference type="InterPro" id="IPR023408">
    <property type="entry name" value="MscS_beta-dom_sf"/>
</dbReference>
<dbReference type="Pfam" id="PF21082">
    <property type="entry name" value="MS_channel_3rd"/>
    <property type="match status" value="1"/>
</dbReference>
<keyword evidence="4 7" id="KW-0812">Transmembrane</keyword>
<feature type="transmembrane region" description="Helical" evidence="7">
    <location>
        <begin position="12"/>
        <end position="35"/>
    </location>
</feature>
<dbReference type="PANTHER" id="PTHR30347:SF1">
    <property type="entry name" value="MECHANOSENSITIVE CHANNEL MSCK"/>
    <property type="match status" value="1"/>
</dbReference>